<protein>
    <submittedName>
        <fullName evidence="1">Uncharacterized protein</fullName>
    </submittedName>
</protein>
<reference evidence="1" key="1">
    <citation type="journal article" date="2021" name="J. Hered.">
        <title>Genome Assembly of Salicaceae Populus deltoides (Eastern Cottonwood) I-69 Based on Nanopore Sequencing and Hi-C Technologies.</title>
        <authorList>
            <person name="Bai S."/>
            <person name="Wu H."/>
            <person name="Zhang J."/>
            <person name="Pan Z."/>
            <person name="Zhao W."/>
            <person name="Li Z."/>
            <person name="Tong C."/>
        </authorList>
    </citation>
    <scope>NUCLEOTIDE SEQUENCE</scope>
    <source>
        <tissue evidence="1">Leaf</tissue>
    </source>
</reference>
<evidence type="ECO:0000313" key="1">
    <source>
        <dbReference type="EMBL" id="KAH8501091.1"/>
    </source>
</evidence>
<gene>
    <name evidence="1" type="ORF">H0E87_016063</name>
</gene>
<dbReference type="Proteomes" id="UP000807159">
    <property type="component" value="Chromosome 8"/>
</dbReference>
<sequence length="101" mass="11953">MLPLHCGVMCIDMKGQDWQPIWEPRPDDPLFPQPDRSMYHGGEFKEKLTLITYNAGNQGMDRCMIWWRYWHLDKFSVVVTALVRKLETGLRKQNGNRDSWA</sequence>
<comment type="caution">
    <text evidence="1">The sequence shown here is derived from an EMBL/GenBank/DDBJ whole genome shotgun (WGS) entry which is preliminary data.</text>
</comment>
<dbReference type="EMBL" id="JACEGQ020000008">
    <property type="protein sequence ID" value="KAH8501091.1"/>
    <property type="molecule type" value="Genomic_DNA"/>
</dbReference>
<name>A0A8T2Y7P8_POPDE</name>
<accession>A0A8T2Y7P8</accession>
<evidence type="ECO:0000313" key="2">
    <source>
        <dbReference type="Proteomes" id="UP000807159"/>
    </source>
</evidence>
<keyword evidence="2" id="KW-1185">Reference proteome</keyword>
<dbReference type="AlphaFoldDB" id="A0A8T2Y7P8"/>
<proteinExistence type="predicted"/>
<organism evidence="1 2">
    <name type="scientific">Populus deltoides</name>
    <name type="common">Eastern poplar</name>
    <name type="synonym">Eastern cottonwood</name>
    <dbReference type="NCBI Taxonomy" id="3696"/>
    <lineage>
        <taxon>Eukaryota</taxon>
        <taxon>Viridiplantae</taxon>
        <taxon>Streptophyta</taxon>
        <taxon>Embryophyta</taxon>
        <taxon>Tracheophyta</taxon>
        <taxon>Spermatophyta</taxon>
        <taxon>Magnoliopsida</taxon>
        <taxon>eudicotyledons</taxon>
        <taxon>Gunneridae</taxon>
        <taxon>Pentapetalae</taxon>
        <taxon>rosids</taxon>
        <taxon>fabids</taxon>
        <taxon>Malpighiales</taxon>
        <taxon>Salicaceae</taxon>
        <taxon>Saliceae</taxon>
        <taxon>Populus</taxon>
    </lineage>
</organism>